<dbReference type="PROSITE" id="PS51257">
    <property type="entry name" value="PROKAR_LIPOPROTEIN"/>
    <property type="match status" value="1"/>
</dbReference>
<keyword evidence="2" id="KW-1185">Reference proteome</keyword>
<dbReference type="AlphaFoldDB" id="A0A4Y8IR38"/>
<dbReference type="RefSeq" id="WP_134339106.1">
    <property type="nucleotide sequence ID" value="NZ_SOPW01000003.1"/>
</dbReference>
<comment type="caution">
    <text evidence="1">The sequence shown here is derived from an EMBL/GenBank/DDBJ whole genome shotgun (WGS) entry which is preliminary data.</text>
</comment>
<gene>
    <name evidence="1" type="ORF">E3U55_04345</name>
</gene>
<evidence type="ECO:0000313" key="2">
    <source>
        <dbReference type="Proteomes" id="UP000297975"/>
    </source>
</evidence>
<organism evidence="1 2">
    <name type="scientific">Filobacillus milosensis</name>
    <dbReference type="NCBI Taxonomy" id="94137"/>
    <lineage>
        <taxon>Bacteria</taxon>
        <taxon>Bacillati</taxon>
        <taxon>Bacillota</taxon>
        <taxon>Bacilli</taxon>
        <taxon>Bacillales</taxon>
        <taxon>Bacillaceae</taxon>
        <taxon>Filobacillus</taxon>
    </lineage>
</organism>
<dbReference type="Proteomes" id="UP000297975">
    <property type="component" value="Unassembled WGS sequence"/>
</dbReference>
<sequence>MKKTLILVISLLILTACSSEEDIVIDNKTSFKRLVVQKVINNSSSTDLSKTVEDTETIQEILNLVEELEVERSNNDDIFKLIKSKDTYILGFYNEQYHFTDHFPYSFYVTENGTFIFLQRRVDESWTPRISLKQHKDLLDEMLEIAEVDF</sequence>
<dbReference type="OrthoDB" id="2878060at2"/>
<evidence type="ECO:0000313" key="1">
    <source>
        <dbReference type="EMBL" id="TFB24048.1"/>
    </source>
</evidence>
<proteinExistence type="predicted"/>
<name>A0A4Y8IR38_9BACI</name>
<protein>
    <recommendedName>
        <fullName evidence="3">Lipoprotein</fullName>
    </recommendedName>
</protein>
<accession>A0A4Y8IR38</accession>
<evidence type="ECO:0008006" key="3">
    <source>
        <dbReference type="Google" id="ProtNLM"/>
    </source>
</evidence>
<dbReference type="EMBL" id="SOPW01000003">
    <property type="protein sequence ID" value="TFB24048.1"/>
    <property type="molecule type" value="Genomic_DNA"/>
</dbReference>
<reference evidence="1 2" key="1">
    <citation type="submission" date="2019-03" db="EMBL/GenBank/DDBJ databases">
        <authorList>
            <person name="He R.-H."/>
        </authorList>
    </citation>
    <scope>NUCLEOTIDE SEQUENCE [LARGE SCALE GENOMIC DNA]</scope>
    <source>
        <strain evidence="2">SH 714</strain>
    </source>
</reference>